<dbReference type="Proteomes" id="UP000055024">
    <property type="component" value="Unassembled WGS sequence"/>
</dbReference>
<dbReference type="AlphaFoldDB" id="A0A0V1EPQ6"/>
<gene>
    <name evidence="1" type="ORF">T11_14615</name>
</gene>
<evidence type="ECO:0000313" key="1">
    <source>
        <dbReference type="EMBL" id="KRY75748.1"/>
    </source>
</evidence>
<dbReference type="EMBL" id="JYDP01007212">
    <property type="protein sequence ID" value="KRY75748.1"/>
    <property type="molecule type" value="Genomic_DNA"/>
</dbReference>
<evidence type="ECO:0000313" key="2">
    <source>
        <dbReference type="Proteomes" id="UP000055024"/>
    </source>
</evidence>
<comment type="caution">
    <text evidence="1">The sequence shown here is derived from an EMBL/GenBank/DDBJ whole genome shotgun (WGS) entry which is preliminary data.</text>
</comment>
<reference evidence="1 2" key="1">
    <citation type="submission" date="2015-01" db="EMBL/GenBank/DDBJ databases">
        <title>Evolution of Trichinella species and genotypes.</title>
        <authorList>
            <person name="Korhonen P.K."/>
            <person name="Edoardo P."/>
            <person name="Giuseppe L.R."/>
            <person name="Gasser R.B."/>
        </authorList>
    </citation>
    <scope>NUCLEOTIDE SEQUENCE [LARGE SCALE GENOMIC DNA]</scope>
    <source>
        <strain evidence="1">ISS1029</strain>
    </source>
</reference>
<protein>
    <submittedName>
        <fullName evidence="1">Uncharacterized protein</fullName>
    </submittedName>
</protein>
<accession>A0A0V1EPQ6</accession>
<name>A0A0V1EPQ6_9BILA</name>
<keyword evidence="2" id="KW-1185">Reference proteome</keyword>
<organism evidence="1 2">
    <name type="scientific">Trichinella zimbabwensis</name>
    <dbReference type="NCBI Taxonomy" id="268475"/>
    <lineage>
        <taxon>Eukaryota</taxon>
        <taxon>Metazoa</taxon>
        <taxon>Ecdysozoa</taxon>
        <taxon>Nematoda</taxon>
        <taxon>Enoplea</taxon>
        <taxon>Dorylaimia</taxon>
        <taxon>Trichinellida</taxon>
        <taxon>Trichinellidae</taxon>
        <taxon>Trichinella</taxon>
    </lineage>
</organism>
<sequence>MIVNESDEILQSSYGALSHRATNFDSLETGIVFDTYFTYQQLLFANFHAKYLFILGQF</sequence>
<proteinExistence type="predicted"/>